<sequence length="90" mass="9999">MECGRHSIYDTRPWFGEVAVGDEVGRSDVGAVEVARSNVGTTPFANRHLIEPRSRVVDRMPTTLHIRSTTQDRGSVRWRLANGAVPTLLL</sequence>
<reference evidence="1" key="1">
    <citation type="journal article" date="2022" name="bioRxiv">
        <title>Sequencing and chromosome-scale assembly of the giantPleurodeles waltlgenome.</title>
        <authorList>
            <person name="Brown T."/>
            <person name="Elewa A."/>
            <person name="Iarovenko S."/>
            <person name="Subramanian E."/>
            <person name="Araus A.J."/>
            <person name="Petzold A."/>
            <person name="Susuki M."/>
            <person name="Suzuki K.-i.T."/>
            <person name="Hayashi T."/>
            <person name="Toyoda A."/>
            <person name="Oliveira C."/>
            <person name="Osipova E."/>
            <person name="Leigh N.D."/>
            <person name="Simon A."/>
            <person name="Yun M.H."/>
        </authorList>
    </citation>
    <scope>NUCLEOTIDE SEQUENCE</scope>
    <source>
        <strain evidence="1">20211129_DDA</strain>
        <tissue evidence="1">Liver</tissue>
    </source>
</reference>
<gene>
    <name evidence="1" type="ORF">NDU88_005244</name>
</gene>
<protein>
    <submittedName>
        <fullName evidence="1">Uncharacterized protein</fullName>
    </submittedName>
</protein>
<dbReference type="EMBL" id="JANPWB010000002">
    <property type="protein sequence ID" value="KAJ1209872.1"/>
    <property type="molecule type" value="Genomic_DNA"/>
</dbReference>
<organism evidence="1 2">
    <name type="scientific">Pleurodeles waltl</name>
    <name type="common">Iberian ribbed newt</name>
    <dbReference type="NCBI Taxonomy" id="8319"/>
    <lineage>
        <taxon>Eukaryota</taxon>
        <taxon>Metazoa</taxon>
        <taxon>Chordata</taxon>
        <taxon>Craniata</taxon>
        <taxon>Vertebrata</taxon>
        <taxon>Euteleostomi</taxon>
        <taxon>Amphibia</taxon>
        <taxon>Batrachia</taxon>
        <taxon>Caudata</taxon>
        <taxon>Salamandroidea</taxon>
        <taxon>Salamandridae</taxon>
        <taxon>Pleurodelinae</taxon>
        <taxon>Pleurodeles</taxon>
    </lineage>
</organism>
<dbReference type="Proteomes" id="UP001066276">
    <property type="component" value="Chromosome 1_2"/>
</dbReference>
<dbReference type="AlphaFoldDB" id="A0AAV7W7I2"/>
<comment type="caution">
    <text evidence="1">The sequence shown here is derived from an EMBL/GenBank/DDBJ whole genome shotgun (WGS) entry which is preliminary data.</text>
</comment>
<accession>A0AAV7W7I2</accession>
<evidence type="ECO:0000313" key="1">
    <source>
        <dbReference type="EMBL" id="KAJ1209872.1"/>
    </source>
</evidence>
<keyword evidence="2" id="KW-1185">Reference proteome</keyword>
<name>A0AAV7W7I2_PLEWA</name>
<evidence type="ECO:0000313" key="2">
    <source>
        <dbReference type="Proteomes" id="UP001066276"/>
    </source>
</evidence>
<proteinExistence type="predicted"/>